<keyword evidence="5" id="KW-1185">Reference proteome</keyword>
<evidence type="ECO:0000313" key="5">
    <source>
        <dbReference type="Proteomes" id="UP001165080"/>
    </source>
</evidence>
<dbReference type="SUPFAM" id="SSF53098">
    <property type="entry name" value="Ribonuclease H-like"/>
    <property type="match status" value="1"/>
</dbReference>
<reference evidence="4 5" key="1">
    <citation type="journal article" date="2023" name="Commun. Biol.">
        <title>Reorganization of the ancestral sex-determining regions during the evolution of trioecy in Pleodorina starrii.</title>
        <authorList>
            <person name="Takahashi K."/>
            <person name="Suzuki S."/>
            <person name="Kawai-Toyooka H."/>
            <person name="Yamamoto K."/>
            <person name="Hamaji T."/>
            <person name="Ootsuki R."/>
            <person name="Yamaguchi H."/>
            <person name="Kawachi M."/>
            <person name="Higashiyama T."/>
            <person name="Nozaki H."/>
        </authorList>
    </citation>
    <scope>NUCLEOTIDE SEQUENCE [LARGE SCALE GENOMIC DNA]</scope>
    <source>
        <strain evidence="4 5">NIES-4479</strain>
    </source>
</reference>
<sequence>MQPLPTPERSARMLVAQGCIIVVVLASLAGIFIHSAAIGLTAGAALAVFLVLCWRQFTIATWLTVGLCVLLLAAAMLRGIDIETLSRGLERMAFLAALLALLGALRVVASEAPEVVRAGRYLTTRPPGRRYLAMNFGGHVFGVLINLGGIALLLDMTRRSLEETSAHLPPDLREWRLRRITTAVLRGFALAPLWSPIGLGLNALLLAMPGLEYADIGPAGLLAAALFLAWGWFLDWAGAPRIPLTSRAAPRPDAADQGGVALLVLHVALLAGLVFGLHAATGLQFQQALLIAVPGYSLAWAARIGRGGPGGAGAAMRRATAGTIRRFPLAAAEIGVFASAGLLSVLALELLPIDRVQALVAALIGAPWQMVVLLNLSMFALATAGVNPIITASVLGGLVTQLDVPGLSDAAAALCLAGTWSCVMGFTPLMTTVVYAGALVGRPAAVVGFRWNGLYCLSGLALWTIGMALLVQSGLMVLMALFVRFMDGGISLERGVKSGLADLHACGRLAHGEAGRNELAGAREPFGGGGSWPATLSAPGRGRREPCIRPFADQIPLELAEGTEDMEHEPPGGGGGVDVLGERPEAHAAPLQFGDGLQQMRHRPAEAVELPDHKGVAVPQERERRVQPRSLGSGTGHTAILEDAGCAGGSKGVELKREILLGGRDAGVSDEGHGISLHLEQDIPLARIAAEGGIAERTLRRWLAAWRAKGIAGLERSRRSDAGIARRLAPEIEALVRSMATRRPRPTAAAIHRKVQAEAKARGLTGASYSVVAGIVRGIEPARIAVATDAAAYRDRHELVHRRDADAPNAMWQADHTMLDVLVLDAGKPVRPWLTVVMDDYSRAIAGFFLATAAPSAVNTALALRQAIWRKEDPGWPVCGIPEQLYADNGSDFVSENIEQACIALKIRLIHSRPGRPRGRGKIERFFRTVNDMFLPEIPGHIRGGKPLSEPAIELAELTRRFERFLHDVYHRRPHGTTGEEPIARWRSGGFLPSLPESREALDMLLLRVPKPRKVGRDGIRFMGQRYVEPTLAAFIGEQVDVLYDPRDLAEVRIYHDGAFVCSALCPEHIEAPSLASIRSARRQTKERLKQSIADDEVPHEHDGRPALEHNTPQRPRFGGLKLYAADD</sequence>
<feature type="transmembrane region" description="Helical" evidence="2">
    <location>
        <begin position="57"/>
        <end position="80"/>
    </location>
</feature>
<protein>
    <recommendedName>
        <fullName evidence="3">Integrase catalytic domain-containing protein</fullName>
    </recommendedName>
</protein>
<name>A0A9W6C510_9CHLO</name>
<feature type="compositionally biased region" description="Basic and acidic residues" evidence="1">
    <location>
        <begin position="1097"/>
        <end position="1108"/>
    </location>
</feature>
<dbReference type="SUPFAM" id="SSF50610">
    <property type="entry name" value="mu transposase, C-terminal domain"/>
    <property type="match status" value="1"/>
</dbReference>
<keyword evidence="2" id="KW-1133">Transmembrane helix</keyword>
<dbReference type="AntiFam" id="ANF00120">
    <property type="entry name" value="Shadow ORF (opposite pinE)"/>
</dbReference>
<dbReference type="AlphaFoldDB" id="A0A9W6C510"/>
<dbReference type="SUPFAM" id="SSF46689">
    <property type="entry name" value="Homeodomain-like"/>
    <property type="match status" value="1"/>
</dbReference>
<feature type="transmembrane region" description="Helical" evidence="2">
    <location>
        <begin position="368"/>
        <end position="399"/>
    </location>
</feature>
<organism evidence="4 5">
    <name type="scientific">Pleodorina starrii</name>
    <dbReference type="NCBI Taxonomy" id="330485"/>
    <lineage>
        <taxon>Eukaryota</taxon>
        <taxon>Viridiplantae</taxon>
        <taxon>Chlorophyta</taxon>
        <taxon>core chlorophytes</taxon>
        <taxon>Chlorophyceae</taxon>
        <taxon>CS clade</taxon>
        <taxon>Chlamydomonadales</taxon>
        <taxon>Volvocaceae</taxon>
        <taxon>Pleodorina</taxon>
    </lineage>
</organism>
<feature type="region of interest" description="Disordered" evidence="1">
    <location>
        <begin position="1088"/>
        <end position="1128"/>
    </location>
</feature>
<feature type="transmembrane region" description="Helical" evidence="2">
    <location>
        <begin position="327"/>
        <end position="348"/>
    </location>
</feature>
<dbReference type="EMBL" id="BRXU01000069">
    <property type="protein sequence ID" value="GLC62736.1"/>
    <property type="molecule type" value="Genomic_DNA"/>
</dbReference>
<feature type="domain" description="Integrase catalytic" evidence="3">
    <location>
        <begin position="804"/>
        <end position="990"/>
    </location>
</feature>
<dbReference type="Proteomes" id="UP001165080">
    <property type="component" value="Unassembled WGS sequence"/>
</dbReference>
<feature type="transmembrane region" description="Helical" evidence="2">
    <location>
        <begin position="460"/>
        <end position="483"/>
    </location>
</feature>
<keyword evidence="2" id="KW-0812">Transmembrane</keyword>
<dbReference type="Gene3D" id="2.30.30.130">
    <property type="entry name" value="Transposase, Mu, C-terminal"/>
    <property type="match status" value="1"/>
</dbReference>
<feature type="transmembrane region" description="Helical" evidence="2">
    <location>
        <begin position="92"/>
        <end position="112"/>
    </location>
</feature>
<feature type="transmembrane region" description="Helical" evidence="2">
    <location>
        <begin position="411"/>
        <end position="440"/>
    </location>
</feature>
<dbReference type="PANTHER" id="PTHR35004:SF6">
    <property type="entry name" value="TRANSPOSASE"/>
    <property type="match status" value="1"/>
</dbReference>
<keyword evidence="2" id="KW-0472">Membrane</keyword>
<feature type="transmembrane region" description="Helical" evidence="2">
    <location>
        <begin position="260"/>
        <end position="279"/>
    </location>
</feature>
<dbReference type="InterPro" id="IPR015378">
    <property type="entry name" value="Transposase-like_Mu_C"/>
</dbReference>
<dbReference type="InterPro" id="IPR001584">
    <property type="entry name" value="Integrase_cat-core"/>
</dbReference>
<feature type="transmembrane region" description="Helical" evidence="2">
    <location>
        <begin position="132"/>
        <end position="154"/>
    </location>
</feature>
<dbReference type="Pfam" id="PF00665">
    <property type="entry name" value="rve"/>
    <property type="match status" value="1"/>
</dbReference>
<evidence type="ECO:0000256" key="1">
    <source>
        <dbReference type="SAM" id="MobiDB-lite"/>
    </source>
</evidence>
<dbReference type="PANTHER" id="PTHR35004">
    <property type="entry name" value="TRANSPOSASE RV3428C-RELATED"/>
    <property type="match status" value="1"/>
</dbReference>
<proteinExistence type="predicted"/>
<dbReference type="InterPro" id="IPR009004">
    <property type="entry name" value="Transposase_Mu_C"/>
</dbReference>
<dbReference type="Pfam" id="PF13551">
    <property type="entry name" value="HTH_29"/>
    <property type="match status" value="1"/>
</dbReference>
<accession>A0A9W6C510</accession>
<dbReference type="GO" id="GO:0015074">
    <property type="term" value="P:DNA integration"/>
    <property type="evidence" value="ECO:0007669"/>
    <property type="project" value="InterPro"/>
</dbReference>
<feature type="transmembrane region" description="Helical" evidence="2">
    <location>
        <begin position="20"/>
        <end position="51"/>
    </location>
</feature>
<feature type="transmembrane region" description="Helical" evidence="2">
    <location>
        <begin position="183"/>
        <end position="207"/>
    </location>
</feature>
<dbReference type="GO" id="GO:0003676">
    <property type="term" value="F:nucleic acid binding"/>
    <property type="evidence" value="ECO:0007669"/>
    <property type="project" value="InterPro"/>
</dbReference>
<gene>
    <name evidence="4" type="primary">PLESTB003880</name>
    <name evidence="4" type="ORF">PLESTB_001933500</name>
</gene>
<feature type="transmembrane region" description="Helical" evidence="2">
    <location>
        <begin position="219"/>
        <end position="239"/>
    </location>
</feature>
<dbReference type="Gene3D" id="3.30.420.10">
    <property type="entry name" value="Ribonuclease H-like superfamily/Ribonuclease H"/>
    <property type="match status" value="1"/>
</dbReference>
<dbReference type="Pfam" id="PF09299">
    <property type="entry name" value="Mu-transpos_C"/>
    <property type="match status" value="1"/>
</dbReference>
<dbReference type="InterPro" id="IPR012337">
    <property type="entry name" value="RNaseH-like_sf"/>
</dbReference>
<dbReference type="PROSITE" id="PS50994">
    <property type="entry name" value="INTEGRASE"/>
    <property type="match status" value="1"/>
</dbReference>
<dbReference type="InterPro" id="IPR009057">
    <property type="entry name" value="Homeodomain-like_sf"/>
</dbReference>
<evidence type="ECO:0000313" key="4">
    <source>
        <dbReference type="EMBL" id="GLC62736.1"/>
    </source>
</evidence>
<comment type="caution">
    <text evidence="4">The sequence shown here is derived from an EMBL/GenBank/DDBJ whole genome shotgun (WGS) entry which is preliminary data.</text>
</comment>
<feature type="region of interest" description="Disordered" evidence="1">
    <location>
        <begin position="520"/>
        <end position="542"/>
    </location>
</feature>
<evidence type="ECO:0000259" key="3">
    <source>
        <dbReference type="PROSITE" id="PS50994"/>
    </source>
</evidence>
<evidence type="ECO:0000256" key="2">
    <source>
        <dbReference type="SAM" id="Phobius"/>
    </source>
</evidence>
<dbReference type="InterPro" id="IPR036397">
    <property type="entry name" value="RNaseH_sf"/>
</dbReference>